<organism evidence="1 2">
    <name type="scientific">Lepeophtheirus salmonis</name>
    <name type="common">Salmon louse</name>
    <name type="synonym">Caligus salmonis</name>
    <dbReference type="NCBI Taxonomy" id="72036"/>
    <lineage>
        <taxon>Eukaryota</taxon>
        <taxon>Metazoa</taxon>
        <taxon>Ecdysozoa</taxon>
        <taxon>Arthropoda</taxon>
        <taxon>Crustacea</taxon>
        <taxon>Multicrustacea</taxon>
        <taxon>Hexanauplia</taxon>
        <taxon>Copepoda</taxon>
        <taxon>Siphonostomatoida</taxon>
        <taxon>Caligidae</taxon>
        <taxon>Lepeophtheirus</taxon>
    </lineage>
</organism>
<gene>
    <name evidence="1" type="ORF">LSAA_3193</name>
</gene>
<dbReference type="Proteomes" id="UP000675881">
    <property type="component" value="Chromosome 11"/>
</dbReference>
<sequence length="320" mass="35580">MLRSVGRVLVSKLVSSSLQTSSRTSSDCRPVLNLAFTPSIYLNSSVTKTNLESLTSWDSKLNSIICFLTLELTLKASISSLNYLGFKVSEGVKPIHSELVPPILEFLILTISSQVKPFLGFVQFYGQFIKDLSWIAATQIKLRRQNVDFTWIDGAKHHILGPSYCGHDPSLPLPSSPFDFNIVHVKGIHSLHTDALSQSPLDDPEPFIIPDSNDELMCLPISSACSSDNELLAAVKKDVSLFALPLKQQEQVTGPRPINLLTSRAMDEIIALMIAIDFQPYFIVEDSGFRRFKKMVNPKPVLPSRKLFQTQLVLIYTGNS</sequence>
<dbReference type="SUPFAM" id="SSF56672">
    <property type="entry name" value="DNA/RNA polymerases"/>
    <property type="match status" value="1"/>
</dbReference>
<dbReference type="EMBL" id="HG994590">
    <property type="protein sequence ID" value="CAF2806834.1"/>
    <property type="molecule type" value="Genomic_DNA"/>
</dbReference>
<dbReference type="GO" id="GO:0071897">
    <property type="term" value="P:DNA biosynthetic process"/>
    <property type="evidence" value="ECO:0007669"/>
    <property type="project" value="UniProtKB-ARBA"/>
</dbReference>
<evidence type="ECO:0000313" key="1">
    <source>
        <dbReference type="EMBL" id="CAF2806834.1"/>
    </source>
</evidence>
<evidence type="ECO:0000313" key="2">
    <source>
        <dbReference type="Proteomes" id="UP000675881"/>
    </source>
</evidence>
<dbReference type="Gene3D" id="3.30.70.270">
    <property type="match status" value="1"/>
</dbReference>
<proteinExistence type="predicted"/>
<keyword evidence="2" id="KW-1185">Reference proteome</keyword>
<protein>
    <submittedName>
        <fullName evidence="1">(salmon louse) hypothetical protein</fullName>
    </submittedName>
</protein>
<dbReference type="InterPro" id="IPR043128">
    <property type="entry name" value="Rev_trsase/Diguanyl_cyclase"/>
</dbReference>
<dbReference type="SUPFAM" id="SSF140996">
    <property type="entry name" value="Hermes dimerisation domain"/>
    <property type="match status" value="1"/>
</dbReference>
<reference evidence="1" key="1">
    <citation type="submission" date="2021-02" db="EMBL/GenBank/DDBJ databases">
        <authorList>
            <person name="Bekaert M."/>
        </authorList>
    </citation>
    <scope>NUCLEOTIDE SEQUENCE</scope>
    <source>
        <strain evidence="1">IoA-00</strain>
    </source>
</reference>
<dbReference type="AlphaFoldDB" id="A0A7R8CJK4"/>
<name>A0A7R8CJK4_LEPSM</name>
<accession>A0A7R8CJK4</accession>
<dbReference type="InterPro" id="IPR043502">
    <property type="entry name" value="DNA/RNA_pol_sf"/>
</dbReference>